<dbReference type="Pfam" id="PF02518">
    <property type="entry name" value="HATPase_c"/>
    <property type="match status" value="1"/>
</dbReference>
<evidence type="ECO:0000256" key="8">
    <source>
        <dbReference type="ARBA" id="ARBA00022777"/>
    </source>
</evidence>
<keyword evidence="7" id="KW-0547">Nucleotide-binding</keyword>
<evidence type="ECO:0000313" key="16">
    <source>
        <dbReference type="EMBL" id="MFC5448210.1"/>
    </source>
</evidence>
<organism evidence="16 17">
    <name type="scientific">Paenibacillus aestuarii</name>
    <dbReference type="NCBI Taxonomy" id="516965"/>
    <lineage>
        <taxon>Bacteria</taxon>
        <taxon>Bacillati</taxon>
        <taxon>Bacillota</taxon>
        <taxon>Bacilli</taxon>
        <taxon>Bacillales</taxon>
        <taxon>Paenibacillaceae</taxon>
        <taxon>Paenibacillus</taxon>
    </lineage>
</organism>
<dbReference type="SUPFAM" id="SSF158472">
    <property type="entry name" value="HAMP domain-like"/>
    <property type="match status" value="1"/>
</dbReference>
<dbReference type="InterPro" id="IPR050640">
    <property type="entry name" value="Bact_2-comp_sensor_kinase"/>
</dbReference>
<dbReference type="PANTHER" id="PTHR34220">
    <property type="entry name" value="SENSOR HISTIDINE KINASE YPDA"/>
    <property type="match status" value="1"/>
</dbReference>
<dbReference type="InterPro" id="IPR003660">
    <property type="entry name" value="HAMP_dom"/>
</dbReference>
<dbReference type="EC" id="2.7.13.3" evidence="3"/>
<keyword evidence="4" id="KW-1003">Cell membrane</keyword>
<dbReference type="PROSITE" id="PS50885">
    <property type="entry name" value="HAMP"/>
    <property type="match status" value="1"/>
</dbReference>
<reference evidence="17" key="1">
    <citation type="journal article" date="2019" name="Int. J. Syst. Evol. Microbiol.">
        <title>The Global Catalogue of Microorganisms (GCM) 10K type strain sequencing project: providing services to taxonomists for standard genome sequencing and annotation.</title>
        <authorList>
            <consortium name="The Broad Institute Genomics Platform"/>
            <consortium name="The Broad Institute Genome Sequencing Center for Infectious Disease"/>
            <person name="Wu L."/>
            <person name="Ma J."/>
        </authorList>
    </citation>
    <scope>NUCLEOTIDE SEQUENCE [LARGE SCALE GENOMIC DNA]</scope>
    <source>
        <strain evidence="17">KACC 11904</strain>
    </source>
</reference>
<feature type="domain" description="HAMP" evidence="15">
    <location>
        <begin position="322"/>
        <end position="374"/>
    </location>
</feature>
<dbReference type="Pfam" id="PF00672">
    <property type="entry name" value="HAMP"/>
    <property type="match status" value="1"/>
</dbReference>
<comment type="subcellular location">
    <subcellularLocation>
        <location evidence="2">Cell membrane</location>
        <topology evidence="2">Multi-pass membrane protein</topology>
    </subcellularLocation>
</comment>
<gene>
    <name evidence="16" type="ORF">ACFPOG_08055</name>
</gene>
<evidence type="ECO:0000313" key="17">
    <source>
        <dbReference type="Proteomes" id="UP001596044"/>
    </source>
</evidence>
<evidence type="ECO:0000256" key="10">
    <source>
        <dbReference type="ARBA" id="ARBA00023012"/>
    </source>
</evidence>
<keyword evidence="6 16" id="KW-0808">Transferase</keyword>
<feature type="transmembrane region" description="Helical" evidence="13">
    <location>
        <begin position="303"/>
        <end position="324"/>
    </location>
</feature>
<dbReference type="InterPro" id="IPR010559">
    <property type="entry name" value="Sig_transdc_His_kin_internal"/>
</dbReference>
<dbReference type="Proteomes" id="UP001596044">
    <property type="component" value="Unassembled WGS sequence"/>
</dbReference>
<keyword evidence="13" id="KW-0812">Transmembrane</keyword>
<dbReference type="SMART" id="SM00387">
    <property type="entry name" value="HATPase_c"/>
    <property type="match status" value="1"/>
</dbReference>
<dbReference type="PANTHER" id="PTHR34220:SF7">
    <property type="entry name" value="SENSOR HISTIDINE KINASE YPDA"/>
    <property type="match status" value="1"/>
</dbReference>
<keyword evidence="10" id="KW-0902">Two-component regulatory system</keyword>
<evidence type="ECO:0000256" key="5">
    <source>
        <dbReference type="ARBA" id="ARBA00022553"/>
    </source>
</evidence>
<dbReference type="CDD" id="cd06225">
    <property type="entry name" value="HAMP"/>
    <property type="match status" value="1"/>
</dbReference>
<feature type="coiled-coil region" evidence="12">
    <location>
        <begin position="355"/>
        <end position="394"/>
    </location>
</feature>
<evidence type="ECO:0000256" key="6">
    <source>
        <dbReference type="ARBA" id="ARBA00022679"/>
    </source>
</evidence>
<evidence type="ECO:0000256" key="2">
    <source>
        <dbReference type="ARBA" id="ARBA00004651"/>
    </source>
</evidence>
<name>A0ABW0K437_9BACL</name>
<dbReference type="InterPro" id="IPR003594">
    <property type="entry name" value="HATPase_dom"/>
</dbReference>
<dbReference type="Gene3D" id="6.10.340.10">
    <property type="match status" value="1"/>
</dbReference>
<dbReference type="Pfam" id="PF06580">
    <property type="entry name" value="His_kinase"/>
    <property type="match status" value="1"/>
</dbReference>
<evidence type="ECO:0000256" key="12">
    <source>
        <dbReference type="SAM" id="Coils"/>
    </source>
</evidence>
<feature type="domain" description="Histidine kinase" evidence="14">
    <location>
        <begin position="487"/>
        <end position="589"/>
    </location>
</feature>
<accession>A0ABW0K437</accession>
<dbReference type="InterPro" id="IPR036890">
    <property type="entry name" value="HATPase_C_sf"/>
</dbReference>
<evidence type="ECO:0000259" key="15">
    <source>
        <dbReference type="PROSITE" id="PS50885"/>
    </source>
</evidence>
<dbReference type="Gene3D" id="3.30.565.10">
    <property type="entry name" value="Histidine kinase-like ATPase, C-terminal domain"/>
    <property type="match status" value="1"/>
</dbReference>
<evidence type="ECO:0000256" key="7">
    <source>
        <dbReference type="ARBA" id="ARBA00022741"/>
    </source>
</evidence>
<proteinExistence type="predicted"/>
<keyword evidence="11 13" id="KW-0472">Membrane</keyword>
<evidence type="ECO:0000259" key="14">
    <source>
        <dbReference type="PROSITE" id="PS50109"/>
    </source>
</evidence>
<dbReference type="PROSITE" id="PS50109">
    <property type="entry name" value="HIS_KIN"/>
    <property type="match status" value="1"/>
</dbReference>
<evidence type="ECO:0000256" key="1">
    <source>
        <dbReference type="ARBA" id="ARBA00000085"/>
    </source>
</evidence>
<evidence type="ECO:0000256" key="3">
    <source>
        <dbReference type="ARBA" id="ARBA00012438"/>
    </source>
</evidence>
<keyword evidence="9" id="KW-0067">ATP-binding</keyword>
<dbReference type="SMART" id="SM00304">
    <property type="entry name" value="HAMP"/>
    <property type="match status" value="1"/>
</dbReference>
<keyword evidence="8 16" id="KW-0418">Kinase</keyword>
<keyword evidence="5" id="KW-0597">Phosphoprotein</keyword>
<sequence>MRAKWLERASRIITGRLRNKLIFTFSMIVVLIVILLTYLSYRQTVQMNQQNYIVNNQKLMKLVNQNLDRYVGQIDDLTLSPRNDTKFMDSLLSGDYLDQVYIQNQIKNMFYSRDDIEKISVYTPITKQGYTISRKTVSLTQRPDNVTEQTSWYQEAVKGPTFSSIESAMYGVDSASEWMTFHRVLINITNKAPLAAISITLNYHEFNKILLDAADKPDAFIGIFDERNQLMYKQGRDDAFGHYDFLPLVKDNGGEAEYAAWSAGKTDYVLLGHVSQRYHWKLVKLIPVQVLNQAASHIRTLNLLVGGGLLLFFIIIIIILSNAITSRLKTFSRRIEQFGEGHFELDYRMQGTDEIAQLSKKFNQMVVNINELIAERYEIKINERNARLRALEAQINPHFLYNSLQAISTEAIIHEMDSIHLMVDALASSLRYCIKDSETVPLSDELAHIDNYLILQHARFGSRLHVDMHIADETRSCMIPKMSVQILLENAIEHALEQMTEAIHIHISAAMMLEQLALTVTDNGPGFTPERLAYVQSSFNDNYLDYKEEIGLKNLFSRIKLLFGEAAGLTIESENGNGTVIRIDLPVRRERGHV</sequence>
<dbReference type="InterPro" id="IPR005467">
    <property type="entry name" value="His_kinase_dom"/>
</dbReference>
<keyword evidence="17" id="KW-1185">Reference proteome</keyword>
<dbReference type="SUPFAM" id="SSF55874">
    <property type="entry name" value="ATPase domain of HSP90 chaperone/DNA topoisomerase II/histidine kinase"/>
    <property type="match status" value="1"/>
</dbReference>
<dbReference type="RefSeq" id="WP_270878483.1">
    <property type="nucleotide sequence ID" value="NZ_JAQFVF010000020.1"/>
</dbReference>
<evidence type="ECO:0000256" key="9">
    <source>
        <dbReference type="ARBA" id="ARBA00022840"/>
    </source>
</evidence>
<evidence type="ECO:0000256" key="11">
    <source>
        <dbReference type="ARBA" id="ARBA00023136"/>
    </source>
</evidence>
<protein>
    <recommendedName>
        <fullName evidence="3">histidine kinase</fullName>
        <ecNumber evidence="3">2.7.13.3</ecNumber>
    </recommendedName>
</protein>
<feature type="transmembrane region" description="Helical" evidence="13">
    <location>
        <begin position="21"/>
        <end position="41"/>
    </location>
</feature>
<keyword evidence="12" id="KW-0175">Coiled coil</keyword>
<comment type="catalytic activity">
    <reaction evidence="1">
        <text>ATP + protein L-histidine = ADP + protein N-phospho-L-histidine.</text>
        <dbReference type="EC" id="2.7.13.3"/>
    </reaction>
</comment>
<evidence type="ECO:0000256" key="13">
    <source>
        <dbReference type="SAM" id="Phobius"/>
    </source>
</evidence>
<dbReference type="GO" id="GO:0004673">
    <property type="term" value="F:protein histidine kinase activity"/>
    <property type="evidence" value="ECO:0007669"/>
    <property type="project" value="UniProtKB-EC"/>
</dbReference>
<dbReference type="EMBL" id="JBHSMJ010000009">
    <property type="protein sequence ID" value="MFC5448210.1"/>
    <property type="molecule type" value="Genomic_DNA"/>
</dbReference>
<keyword evidence="13" id="KW-1133">Transmembrane helix</keyword>
<evidence type="ECO:0000256" key="4">
    <source>
        <dbReference type="ARBA" id="ARBA00022475"/>
    </source>
</evidence>
<comment type="caution">
    <text evidence="16">The sequence shown here is derived from an EMBL/GenBank/DDBJ whole genome shotgun (WGS) entry which is preliminary data.</text>
</comment>